<evidence type="ECO:0000256" key="1">
    <source>
        <dbReference type="ARBA" id="ARBA00002190"/>
    </source>
</evidence>
<dbReference type="PANTHER" id="PTHR33217:SF5">
    <property type="entry name" value="MUTATOR FAMILY TRANSPOSASE"/>
    <property type="match status" value="1"/>
</dbReference>
<reference evidence="7 8" key="1">
    <citation type="journal article" date="2011" name="J. Bacteriol.">
        <title>Complete genome sequence of Burkholderia rhizoxinica, an endosymbiont of Rhizopus microsporus.</title>
        <authorList>
            <person name="Lackner G."/>
            <person name="Moebius N."/>
            <person name="Partida-Martinez L."/>
            <person name="Hertweck C."/>
        </authorList>
    </citation>
    <scope>NUCLEOTIDE SEQUENCE [LARGE SCALE GENOMIC DNA]</scope>
    <source>
        <strain evidence="8">DSM 19002 / CIP 109453 / HKI 454</strain>
    </source>
</reference>
<evidence type="ECO:0000256" key="5">
    <source>
        <dbReference type="ARBA" id="ARBA00023172"/>
    </source>
</evidence>
<dbReference type="InterPro" id="IPR001207">
    <property type="entry name" value="Transposase_mutator"/>
</dbReference>
<evidence type="ECO:0000256" key="2">
    <source>
        <dbReference type="ARBA" id="ARBA00010961"/>
    </source>
</evidence>
<dbReference type="eggNOG" id="COG3328">
    <property type="taxonomic scope" value="Bacteria"/>
</dbReference>
<evidence type="ECO:0000256" key="3">
    <source>
        <dbReference type="ARBA" id="ARBA00022578"/>
    </source>
</evidence>
<keyword evidence="6" id="KW-0814">Transposable element</keyword>
<dbReference type="Proteomes" id="UP000007437">
    <property type="component" value="Chromosome"/>
</dbReference>
<dbReference type="Pfam" id="PF00872">
    <property type="entry name" value="Transposase_mut"/>
    <property type="match status" value="1"/>
</dbReference>
<name>E5ANU6_MYCRK</name>
<dbReference type="AlphaFoldDB" id="E5ANU6"/>
<dbReference type="GO" id="GO:0006313">
    <property type="term" value="P:DNA transposition"/>
    <property type="evidence" value="ECO:0007669"/>
    <property type="project" value="UniProtKB-UniRule"/>
</dbReference>
<dbReference type="PANTHER" id="PTHR33217">
    <property type="entry name" value="TRANSPOSASE FOR INSERTION SEQUENCE ELEMENT IS1081"/>
    <property type="match status" value="1"/>
</dbReference>
<evidence type="ECO:0000256" key="4">
    <source>
        <dbReference type="ARBA" id="ARBA00023125"/>
    </source>
</evidence>
<evidence type="ECO:0000313" key="7">
    <source>
        <dbReference type="EMBL" id="CBW74278.1"/>
    </source>
</evidence>
<protein>
    <recommendedName>
        <fullName evidence="6">Mutator family transposase</fullName>
    </recommendedName>
</protein>
<sequence length="241" mass="26332">MSVREIQGHLLELYGLQVSPDLISSVTDEVLAELEQWQQRPLEAMYPIVYFDALQLKIRDEGTVKNKAVYPAAQIQTCIVHLIRNSLKLASWKERQPLAAAIKPIYQAVTAEAAAAALDALAQRVGPQIPYRRGHVAAPMGTGHTLFRLSAPRCVESYIRTAYPPEVLPDAPVPDGRTIRLKLRGGNTRGIGSSCQLQTLIWPCATSKRTGRCHLSPGSKPPISSRSCSANDSLAPSAKIF</sequence>
<evidence type="ECO:0000256" key="6">
    <source>
        <dbReference type="RuleBase" id="RU365089"/>
    </source>
</evidence>
<comment type="similarity">
    <text evidence="2 6">Belongs to the transposase mutator family.</text>
</comment>
<organism evidence="7 8">
    <name type="scientific">Mycetohabitans rhizoxinica (strain DSM 19002 / CIP 109453 / HKI 454)</name>
    <name type="common">Paraburkholderia rhizoxinica</name>
    <dbReference type="NCBI Taxonomy" id="882378"/>
    <lineage>
        <taxon>Bacteria</taxon>
        <taxon>Pseudomonadati</taxon>
        <taxon>Pseudomonadota</taxon>
        <taxon>Betaproteobacteria</taxon>
        <taxon>Burkholderiales</taxon>
        <taxon>Burkholderiaceae</taxon>
        <taxon>Mycetohabitans</taxon>
    </lineage>
</organism>
<dbReference type="KEGG" id="brh:RBRH_01766"/>
<keyword evidence="4 6" id="KW-0238">DNA-binding</keyword>
<keyword evidence="3 6" id="KW-0815">Transposition</keyword>
<evidence type="ECO:0000313" key="8">
    <source>
        <dbReference type="Proteomes" id="UP000007437"/>
    </source>
</evidence>
<dbReference type="STRING" id="882378.RBRH_01766"/>
<keyword evidence="5 6" id="KW-0233">DNA recombination</keyword>
<dbReference type="GO" id="GO:0003677">
    <property type="term" value="F:DNA binding"/>
    <property type="evidence" value="ECO:0007669"/>
    <property type="project" value="UniProtKB-UniRule"/>
</dbReference>
<comment type="function">
    <text evidence="1 6">Required for the transposition of the insertion element.</text>
</comment>
<proteinExistence type="inferred from homology"/>
<accession>E5ANU6</accession>
<dbReference type="EMBL" id="FR687359">
    <property type="protein sequence ID" value="CBW74278.1"/>
    <property type="molecule type" value="Genomic_DNA"/>
</dbReference>
<dbReference type="GO" id="GO:0004803">
    <property type="term" value="F:transposase activity"/>
    <property type="evidence" value="ECO:0007669"/>
    <property type="project" value="UniProtKB-UniRule"/>
</dbReference>
<dbReference type="HOGENOM" id="CLU_1150179_0_0_4"/>
<gene>
    <name evidence="7" type="ordered locus">RBRH_01766</name>
</gene>